<keyword evidence="1" id="KW-0472">Membrane</keyword>
<gene>
    <name evidence="2" type="ORF">Pmar_PMAR010007</name>
</gene>
<reference evidence="2 3" key="1">
    <citation type="submission" date="2008-07" db="EMBL/GenBank/DDBJ databases">
        <authorList>
            <person name="El-Sayed N."/>
            <person name="Caler E."/>
            <person name="Inman J."/>
            <person name="Amedeo P."/>
            <person name="Hass B."/>
            <person name="Wortman J."/>
        </authorList>
    </citation>
    <scope>NUCLEOTIDE SEQUENCE [LARGE SCALE GENOMIC DNA]</scope>
    <source>
        <strain evidence="3">ATCC 50983 / TXsc</strain>
    </source>
</reference>
<evidence type="ECO:0000313" key="3">
    <source>
        <dbReference type="Proteomes" id="UP000007800"/>
    </source>
</evidence>
<dbReference type="GeneID" id="9048681"/>
<feature type="transmembrane region" description="Helical" evidence="1">
    <location>
        <begin position="59"/>
        <end position="78"/>
    </location>
</feature>
<keyword evidence="1" id="KW-0812">Transmembrane</keyword>
<name>C5KA62_PERM5</name>
<dbReference type="AlphaFoldDB" id="C5KA62"/>
<proteinExistence type="predicted"/>
<dbReference type="InParanoid" id="C5KA62"/>
<dbReference type="EMBL" id="GG671700">
    <property type="protein sequence ID" value="EER18631.1"/>
    <property type="molecule type" value="Genomic_DNA"/>
</dbReference>
<keyword evidence="3" id="KW-1185">Reference proteome</keyword>
<sequence length="95" mass="10858">MDSVRRLGDELLAEGRLKPLYTVYLHRAYAAFLMGAVLSNKVLVERMLRPGKDSVQFRWVPGVMWAVNMGFLVSVRYFDGFRFSAIAPWLAFLDG</sequence>
<keyword evidence="1" id="KW-1133">Transmembrane helix</keyword>
<evidence type="ECO:0000256" key="1">
    <source>
        <dbReference type="SAM" id="Phobius"/>
    </source>
</evidence>
<accession>C5KA62</accession>
<evidence type="ECO:0000313" key="2">
    <source>
        <dbReference type="EMBL" id="EER18631.1"/>
    </source>
</evidence>
<organism evidence="3">
    <name type="scientific">Perkinsus marinus (strain ATCC 50983 / TXsc)</name>
    <dbReference type="NCBI Taxonomy" id="423536"/>
    <lineage>
        <taxon>Eukaryota</taxon>
        <taxon>Sar</taxon>
        <taxon>Alveolata</taxon>
        <taxon>Perkinsozoa</taxon>
        <taxon>Perkinsea</taxon>
        <taxon>Perkinsida</taxon>
        <taxon>Perkinsidae</taxon>
        <taxon>Perkinsus</taxon>
    </lineage>
</organism>
<feature type="transmembrane region" description="Helical" evidence="1">
    <location>
        <begin position="20"/>
        <end position="38"/>
    </location>
</feature>
<dbReference type="Proteomes" id="UP000007800">
    <property type="component" value="Unassembled WGS sequence"/>
</dbReference>
<dbReference type="RefSeq" id="XP_002786835.1">
    <property type="nucleotide sequence ID" value="XM_002786789.1"/>
</dbReference>
<dbReference type="OrthoDB" id="420606at2759"/>
<protein>
    <submittedName>
        <fullName evidence="2">Uncharacterized protein</fullName>
    </submittedName>
</protein>